<organism evidence="1 2">
    <name type="scientific">Paenibacillus flagellatus</name>
    <dbReference type="NCBI Taxonomy" id="2211139"/>
    <lineage>
        <taxon>Bacteria</taxon>
        <taxon>Bacillati</taxon>
        <taxon>Bacillota</taxon>
        <taxon>Bacilli</taxon>
        <taxon>Bacillales</taxon>
        <taxon>Paenibacillaceae</taxon>
        <taxon>Paenibacillus</taxon>
    </lineage>
</organism>
<dbReference type="Proteomes" id="UP000247476">
    <property type="component" value="Unassembled WGS sequence"/>
</dbReference>
<evidence type="ECO:0000313" key="1">
    <source>
        <dbReference type="EMBL" id="PYI52995.1"/>
    </source>
</evidence>
<keyword evidence="1" id="KW-0645">Protease</keyword>
<sequence>MEPFRQKVRGDKLADFFRRIRDQGVLVDDIVFVCIGTDRSTGDALGPLVGTMLSEAGYPHVIGTLEAPCDASNIVQRLNDIPPDKIAVAIDACLGLSSSVGLYQVADHPLEPGKSVGKSLPPVGRYSVAAIVNAAGPKQYWILQNTSLHRVMTMAREIASAVRSVFPV</sequence>
<reference evidence="1 2" key="1">
    <citation type="submission" date="2018-05" db="EMBL/GenBank/DDBJ databases">
        <title>Paenibacillus flagellatus sp. nov., isolated from selenium mineral soil.</title>
        <authorList>
            <person name="Dai X."/>
        </authorList>
    </citation>
    <scope>NUCLEOTIDE SEQUENCE [LARGE SCALE GENOMIC DNA]</scope>
    <source>
        <strain evidence="1 2">DXL2</strain>
    </source>
</reference>
<dbReference type="Pfam" id="PF06866">
    <property type="entry name" value="DUF1256"/>
    <property type="match status" value="1"/>
</dbReference>
<comment type="caution">
    <text evidence="1">The sequence shown here is derived from an EMBL/GenBank/DDBJ whole genome shotgun (WGS) entry which is preliminary data.</text>
</comment>
<dbReference type="GO" id="GO:0008233">
    <property type="term" value="F:peptidase activity"/>
    <property type="evidence" value="ECO:0007669"/>
    <property type="project" value="UniProtKB-KW"/>
</dbReference>
<keyword evidence="1" id="KW-0378">Hydrolase</keyword>
<dbReference type="EMBL" id="QJVJ01000008">
    <property type="protein sequence ID" value="PYI52995.1"/>
    <property type="molecule type" value="Genomic_DNA"/>
</dbReference>
<dbReference type="InterPro" id="IPR023430">
    <property type="entry name" value="Pept_HybD-like_dom_sf"/>
</dbReference>
<evidence type="ECO:0000313" key="2">
    <source>
        <dbReference type="Proteomes" id="UP000247476"/>
    </source>
</evidence>
<dbReference type="AlphaFoldDB" id="A0A2V5K1A2"/>
<accession>A0A2V5K1A2</accession>
<protein>
    <submittedName>
        <fullName evidence="1">Spore protease YyaC</fullName>
    </submittedName>
</protein>
<name>A0A2V5K1A2_9BACL</name>
<proteinExistence type="predicted"/>
<gene>
    <name evidence="1" type="primary">yyaC</name>
    <name evidence="1" type="ORF">DLM86_18520</name>
</gene>
<dbReference type="InterPro" id="IPR009665">
    <property type="entry name" value="YyaC"/>
</dbReference>
<dbReference type="GO" id="GO:0006508">
    <property type="term" value="P:proteolysis"/>
    <property type="evidence" value="ECO:0007669"/>
    <property type="project" value="UniProtKB-KW"/>
</dbReference>
<dbReference type="OrthoDB" id="9815953at2"/>
<dbReference type="NCBIfam" id="TIGR02841">
    <property type="entry name" value="spore_YyaC"/>
    <property type="match status" value="1"/>
</dbReference>
<keyword evidence="2" id="KW-1185">Reference proteome</keyword>
<dbReference type="RefSeq" id="WP_110841543.1">
    <property type="nucleotide sequence ID" value="NZ_QJVJ01000008.1"/>
</dbReference>
<dbReference type="SUPFAM" id="SSF53163">
    <property type="entry name" value="HybD-like"/>
    <property type="match status" value="1"/>
</dbReference>